<reference evidence="6 7" key="1">
    <citation type="submission" date="2020-08" db="EMBL/GenBank/DDBJ databases">
        <title>Description of Clavibacter zhangzhiyonge sp. nov., a phytopathogenic actinobacterium isolated from barley seeds, causing leaf brown spot and decline.</title>
        <authorList>
            <person name="Tian Q."/>
            <person name="Chuan J."/>
            <person name="Zhao W."/>
            <person name="Li X."/>
        </authorList>
    </citation>
    <scope>NUCLEOTIDE SEQUENCE [LARGE SCALE GENOMIC DNA]</scope>
    <source>
        <strain evidence="6 7">DM1</strain>
    </source>
</reference>
<dbReference type="Proteomes" id="UP000516660">
    <property type="component" value="Chromosome"/>
</dbReference>
<accession>A0A7L7Z4Q1</accession>
<keyword evidence="2" id="KW-0547">Nucleotide-binding</keyword>
<dbReference type="Gene3D" id="3.90.780.10">
    <property type="entry name" value="5'-Nucleotidase, C-terminal domain"/>
    <property type="match status" value="1"/>
</dbReference>
<gene>
    <name evidence="6" type="ORF">H9X71_05285</name>
</gene>
<evidence type="ECO:0000256" key="2">
    <source>
        <dbReference type="RuleBase" id="RU362119"/>
    </source>
</evidence>
<keyword evidence="3" id="KW-0472">Membrane</keyword>
<dbReference type="GO" id="GO:0008253">
    <property type="term" value="F:5'-nucleotidase activity"/>
    <property type="evidence" value="ECO:0007669"/>
    <property type="project" value="TreeGrafter"/>
</dbReference>
<dbReference type="InterPro" id="IPR036907">
    <property type="entry name" value="5'-Nucleotdase_C_sf"/>
</dbReference>
<dbReference type="Gene3D" id="3.60.21.10">
    <property type="match status" value="1"/>
</dbReference>
<evidence type="ECO:0000256" key="1">
    <source>
        <dbReference type="ARBA" id="ARBA00022729"/>
    </source>
</evidence>
<name>A0A7L7Z4Q1_9MICO</name>
<keyword evidence="1 2" id="KW-0732">Signal</keyword>
<dbReference type="PRINTS" id="PR01607">
    <property type="entry name" value="APYRASEFAMLY"/>
</dbReference>
<feature type="chain" id="PRO_5033104200" evidence="2">
    <location>
        <begin position="45"/>
        <end position="720"/>
    </location>
</feature>
<dbReference type="Pfam" id="PF02872">
    <property type="entry name" value="5_nucleotid_C"/>
    <property type="match status" value="1"/>
</dbReference>
<dbReference type="GO" id="GO:0000166">
    <property type="term" value="F:nucleotide binding"/>
    <property type="evidence" value="ECO:0007669"/>
    <property type="project" value="UniProtKB-KW"/>
</dbReference>
<evidence type="ECO:0000313" key="7">
    <source>
        <dbReference type="Proteomes" id="UP000516660"/>
    </source>
</evidence>
<dbReference type="KEGG" id="czh:H9X71_05285"/>
<keyword evidence="3" id="KW-1133">Transmembrane helix</keyword>
<feature type="domain" description="5'-Nucleotidase C-terminal" evidence="5">
    <location>
        <begin position="362"/>
        <end position="527"/>
    </location>
</feature>
<evidence type="ECO:0000259" key="5">
    <source>
        <dbReference type="Pfam" id="PF02872"/>
    </source>
</evidence>
<dbReference type="GO" id="GO:0030288">
    <property type="term" value="C:outer membrane-bounded periplasmic space"/>
    <property type="evidence" value="ECO:0007669"/>
    <property type="project" value="TreeGrafter"/>
</dbReference>
<dbReference type="SUPFAM" id="SSF56300">
    <property type="entry name" value="Metallo-dependent phosphatases"/>
    <property type="match status" value="1"/>
</dbReference>
<dbReference type="PANTHER" id="PTHR11575:SF24">
    <property type="entry name" value="5'-NUCLEOTIDASE"/>
    <property type="match status" value="1"/>
</dbReference>
<comment type="similarity">
    <text evidence="2">Belongs to the 5'-nucleotidase family.</text>
</comment>
<dbReference type="InterPro" id="IPR004843">
    <property type="entry name" value="Calcineurin-like_PHP"/>
</dbReference>
<evidence type="ECO:0000259" key="4">
    <source>
        <dbReference type="Pfam" id="PF00149"/>
    </source>
</evidence>
<protein>
    <submittedName>
        <fullName evidence="6">Bifunctional metallophosphatase/5'-nucleotidase</fullName>
    </submittedName>
</protein>
<organism evidence="6 7">
    <name type="scientific">Clavibacter zhangzhiyongii</name>
    <dbReference type="NCBI Taxonomy" id="2768071"/>
    <lineage>
        <taxon>Bacteria</taxon>
        <taxon>Bacillati</taxon>
        <taxon>Actinomycetota</taxon>
        <taxon>Actinomycetes</taxon>
        <taxon>Micrococcales</taxon>
        <taxon>Microbacteriaceae</taxon>
        <taxon>Clavibacter</taxon>
    </lineage>
</organism>
<keyword evidence="7" id="KW-1185">Reference proteome</keyword>
<evidence type="ECO:0000313" key="6">
    <source>
        <dbReference type="EMBL" id="QOD44740.1"/>
    </source>
</evidence>
<feature type="signal peptide" evidence="2">
    <location>
        <begin position="1"/>
        <end position="44"/>
    </location>
</feature>
<dbReference type="AlphaFoldDB" id="A0A7L7Z4Q1"/>
<dbReference type="EMBL" id="CP061274">
    <property type="protein sequence ID" value="QOD44740.1"/>
    <property type="molecule type" value="Genomic_DNA"/>
</dbReference>
<evidence type="ECO:0000256" key="3">
    <source>
        <dbReference type="SAM" id="Phobius"/>
    </source>
</evidence>
<dbReference type="Pfam" id="PF00149">
    <property type="entry name" value="Metallophos"/>
    <property type="match status" value="1"/>
</dbReference>
<dbReference type="GO" id="GO:0008768">
    <property type="term" value="F:UDP-sugar diphosphatase activity"/>
    <property type="evidence" value="ECO:0007669"/>
    <property type="project" value="TreeGrafter"/>
</dbReference>
<dbReference type="GO" id="GO:0009166">
    <property type="term" value="P:nucleotide catabolic process"/>
    <property type="evidence" value="ECO:0007669"/>
    <property type="project" value="InterPro"/>
</dbReference>
<feature type="transmembrane region" description="Helical" evidence="3">
    <location>
        <begin position="690"/>
        <end position="710"/>
    </location>
</feature>
<dbReference type="InterPro" id="IPR008334">
    <property type="entry name" value="5'-Nucleotdase_C"/>
</dbReference>
<keyword evidence="2" id="KW-0378">Hydrolase</keyword>
<proteinExistence type="inferred from homology"/>
<dbReference type="PANTHER" id="PTHR11575">
    <property type="entry name" value="5'-NUCLEOTIDASE-RELATED"/>
    <property type="match status" value="1"/>
</dbReference>
<dbReference type="RefSeq" id="WP_191148650.1">
    <property type="nucleotide sequence ID" value="NZ_CP061274.1"/>
</dbReference>
<dbReference type="InterPro" id="IPR006179">
    <property type="entry name" value="5_nucleotidase/apyrase"/>
</dbReference>
<keyword evidence="3" id="KW-0812">Transmembrane</keyword>
<sequence length="720" mass="73885">MRSAPTRHPSGAARSGPVRTGALALVAGLSATAVLGLGAAPASAAEGDVAIDVYSINDFHGRLETTSSTAGAAVISGAFQQAKAENPNSTLISAGDNIGASTFTSLSQQDEPTLDALNAMGVSVSTLGNHEFDQGRDDVDDRVVPASDFPYISANLYEKGTTEHAYAAYDVQDIGGVRVAFVGATTESLPELVSPAGLATIDVGSVVDASTATARALRDGDDANGEADVVVLVVHEGASTSDESSLTDDSVFGRIVTGVQADVDAVISGHTHLGYDYELPVAGRDLPLPVLQTGSYGTNLGHLSLTVDPTTKALTSISSELVPLLTAEGKPAFPADPAVQRIVDAAVAKAEVIGSRTVGEVSGDITRARQTDGSENRGGESTIGNLVADAQLWATQADLGTEIAFMNPGGIRQDLTLASSGAGDAEGEVTYKEAAIVQPFANTLTTAKITGAGVKAVLEQQWQPEGSSRPFLKLGLSRDLTYTYDPTAARGERITGVFFQGEPVDPARVFTMVANSFLAEGGDNFTELGNTTEQSDSGRVDLTAFVDYITEFSPVDPDSATRSVGIVDTTGQAPRAGQERSYELSSLLVSNAPVQDTEVVTLIDGEEVARTPIDASVVDTTDEQGRASVRFTVPADLAAGPHQLAFLLPSTGASVLYALDAESGSVVPSGTGTVPAPSTEPTLAATGSEAAPVLGTSLAALALGLALVALRRRAAAVARR</sequence>
<feature type="domain" description="Calcineurin-like phosphoesterase" evidence="4">
    <location>
        <begin position="56"/>
        <end position="272"/>
    </location>
</feature>
<dbReference type="SUPFAM" id="SSF55816">
    <property type="entry name" value="5'-nucleotidase (syn. UDP-sugar hydrolase), C-terminal domain"/>
    <property type="match status" value="1"/>
</dbReference>
<dbReference type="InterPro" id="IPR029052">
    <property type="entry name" value="Metallo-depent_PP-like"/>
</dbReference>